<reference evidence="11 12" key="1">
    <citation type="journal article" date="2021" name="Int. J. Syst. Evol. Microbiol.">
        <title>Steroidobacter gossypii sp. nov., isolated from soil of cotton cropping field.</title>
        <authorList>
            <person name="Huang R."/>
            <person name="Yang S."/>
            <person name="Zhen C."/>
            <person name="Liu W."/>
        </authorList>
    </citation>
    <scope>NUCLEOTIDE SEQUENCE [LARGE SCALE GENOMIC DNA]</scope>
    <source>
        <strain evidence="11 12">S1-65</strain>
    </source>
</reference>
<evidence type="ECO:0000256" key="8">
    <source>
        <dbReference type="SAM" id="Phobius"/>
    </source>
</evidence>
<dbReference type="SMART" id="SM00862">
    <property type="entry name" value="Trans_reg_C"/>
    <property type="match status" value="1"/>
</dbReference>
<dbReference type="EMBL" id="JAEVLS010000004">
    <property type="protein sequence ID" value="MBM0106707.1"/>
    <property type="molecule type" value="Genomic_DNA"/>
</dbReference>
<gene>
    <name evidence="11" type="ORF">JM946_18400</name>
</gene>
<feature type="domain" description="Protein kinase" evidence="9">
    <location>
        <begin position="145"/>
        <end position="441"/>
    </location>
</feature>
<sequence>MGYADQRNNADTAQAGDTPSFIWRFADAELDEASWRLSVRGQPIELEPRPLQVLRELLRSAGEVVRKDELVEAVYGHQHVTDGALNQAISKLRSALGDRDQTIIATVHRLGYRLAAPVQVRVASSAQAQPVTLQVGGTLPKRDQWELSEPLGSNRGIEVWLAKHRKLGEQRVFKVSVDGARLSCLKREVTLYRMLSQQLGERDDFVKVLDWNFEQAPFYIECEFGGADLLQWWQAQNGAIGVPLQQRLQLVAAVADSIADAHAIGVLHKDLKPGNILIEAAGDGSFRTRVADFGSAHLLHLDRLAQFGITQLGFTQTHTQMASGGTPLYLAPEVIADGSATALSDVYALGVVLYQLVVGDLRKPLAPGWERDVPDEVLRGDIAAAVDGNPQRRLASARELAQRLRQLDARREDLRAQQKLRESAAETARQLDRLRARRPWVLTAVTALCLGLALGGWFYVDALNSGREAREQAAIAQAVTDFFSREVLSAAAPYEDIEKSNTPTVREAVDRALSRVGERFRDQPAIEAAIRATAGEVYGELTDLQAAIDQDRKALELFRASLGPDHPRTLQAQYWLSQDLTEASRFAEAAQLIAEADAMRAQIDADPRTLFAAHRARCYHEILTSDYERAVGDCEATLASQRQLDPNDQTALFKWLANLATLHSRMGRFEQANPLFAEGLATLRRDGSEDSLTGARFKNLYAINLVLERRYEQAEPLLREAYETMVAHNPANLYAHETLGLLAVVYARTGRLQEALAASRTSYENYLRDAGADSHFTALAEGLLGLHECEAGECDSGIAHLESARTRLGQQLGEQHPQTQRLQFFLARSLLKGRRPPEAVEPLLATLDAEALETASPERDWAPRLDLLRGRLLIAKGRDAEAAALIEPALARLRQLGSAQTEVVAAEQVLALRDR</sequence>
<evidence type="ECO:0000256" key="7">
    <source>
        <dbReference type="SAM" id="Coils"/>
    </source>
</evidence>
<evidence type="ECO:0000313" key="11">
    <source>
        <dbReference type="EMBL" id="MBM0106707.1"/>
    </source>
</evidence>
<dbReference type="PANTHER" id="PTHR43289">
    <property type="entry name" value="MITOGEN-ACTIVATED PROTEIN KINASE KINASE KINASE 20-RELATED"/>
    <property type="match status" value="1"/>
</dbReference>
<dbReference type="InterPro" id="IPR001867">
    <property type="entry name" value="OmpR/PhoB-type_DNA-bd"/>
</dbReference>
<evidence type="ECO:0000259" key="9">
    <source>
        <dbReference type="PROSITE" id="PS50011"/>
    </source>
</evidence>
<dbReference type="InterPro" id="IPR036388">
    <property type="entry name" value="WH-like_DNA-bd_sf"/>
</dbReference>
<dbReference type="Pfam" id="PF00486">
    <property type="entry name" value="Trans_reg_C"/>
    <property type="match status" value="1"/>
</dbReference>
<dbReference type="SUPFAM" id="SSF46894">
    <property type="entry name" value="C-terminal effector domain of the bipartite response regulators"/>
    <property type="match status" value="1"/>
</dbReference>
<name>A0ABS1X0K1_9GAMM</name>
<dbReference type="Gene3D" id="1.10.10.10">
    <property type="entry name" value="Winged helix-like DNA-binding domain superfamily/Winged helix DNA-binding domain"/>
    <property type="match status" value="1"/>
</dbReference>
<dbReference type="Pfam" id="PF13424">
    <property type="entry name" value="TPR_12"/>
    <property type="match status" value="1"/>
</dbReference>
<keyword evidence="4" id="KW-0067">ATP-binding</keyword>
<keyword evidence="1" id="KW-0808">Transferase</keyword>
<dbReference type="Pfam" id="PF13374">
    <property type="entry name" value="TPR_10"/>
    <property type="match status" value="1"/>
</dbReference>
<dbReference type="PROSITE" id="PS00108">
    <property type="entry name" value="PROTEIN_KINASE_ST"/>
    <property type="match status" value="1"/>
</dbReference>
<proteinExistence type="predicted"/>
<dbReference type="Pfam" id="PF00069">
    <property type="entry name" value="Pkinase"/>
    <property type="match status" value="1"/>
</dbReference>
<keyword evidence="5 6" id="KW-0238">DNA-binding</keyword>
<evidence type="ECO:0000256" key="1">
    <source>
        <dbReference type="ARBA" id="ARBA00022679"/>
    </source>
</evidence>
<dbReference type="SUPFAM" id="SSF56112">
    <property type="entry name" value="Protein kinase-like (PK-like)"/>
    <property type="match status" value="1"/>
</dbReference>
<dbReference type="Gene3D" id="1.25.40.10">
    <property type="entry name" value="Tetratricopeptide repeat domain"/>
    <property type="match status" value="2"/>
</dbReference>
<feature type="transmembrane region" description="Helical" evidence="8">
    <location>
        <begin position="439"/>
        <end position="460"/>
    </location>
</feature>
<evidence type="ECO:0000256" key="4">
    <source>
        <dbReference type="ARBA" id="ARBA00022840"/>
    </source>
</evidence>
<dbReference type="Proteomes" id="UP000661077">
    <property type="component" value="Unassembled WGS sequence"/>
</dbReference>
<comment type="caution">
    <text evidence="11">The sequence shown here is derived from an EMBL/GenBank/DDBJ whole genome shotgun (WGS) entry which is preliminary data.</text>
</comment>
<feature type="domain" description="OmpR/PhoB-type" evidence="10">
    <location>
        <begin position="20"/>
        <end position="116"/>
    </location>
</feature>
<keyword evidence="3" id="KW-0418">Kinase</keyword>
<dbReference type="SUPFAM" id="SSF48452">
    <property type="entry name" value="TPR-like"/>
    <property type="match status" value="2"/>
</dbReference>
<evidence type="ECO:0000256" key="3">
    <source>
        <dbReference type="ARBA" id="ARBA00022777"/>
    </source>
</evidence>
<keyword evidence="8" id="KW-0812">Transmembrane</keyword>
<evidence type="ECO:0000259" key="10">
    <source>
        <dbReference type="PROSITE" id="PS51755"/>
    </source>
</evidence>
<feature type="coiled-coil region" evidence="7">
    <location>
        <begin position="397"/>
        <end position="437"/>
    </location>
</feature>
<organism evidence="11 12">
    <name type="scientific">Steroidobacter gossypii</name>
    <dbReference type="NCBI Taxonomy" id="2805490"/>
    <lineage>
        <taxon>Bacteria</taxon>
        <taxon>Pseudomonadati</taxon>
        <taxon>Pseudomonadota</taxon>
        <taxon>Gammaproteobacteria</taxon>
        <taxon>Steroidobacterales</taxon>
        <taxon>Steroidobacteraceae</taxon>
        <taxon>Steroidobacter</taxon>
    </lineage>
</organism>
<dbReference type="InterPro" id="IPR000719">
    <property type="entry name" value="Prot_kinase_dom"/>
</dbReference>
<dbReference type="SMART" id="SM00220">
    <property type="entry name" value="S_TKc"/>
    <property type="match status" value="1"/>
</dbReference>
<dbReference type="RefSeq" id="WP_203168822.1">
    <property type="nucleotide sequence ID" value="NZ_JAEVLS010000004.1"/>
</dbReference>
<evidence type="ECO:0000256" key="2">
    <source>
        <dbReference type="ARBA" id="ARBA00022741"/>
    </source>
</evidence>
<dbReference type="Gene3D" id="1.10.510.10">
    <property type="entry name" value="Transferase(Phosphotransferase) domain 1"/>
    <property type="match status" value="1"/>
</dbReference>
<dbReference type="InterPro" id="IPR011990">
    <property type="entry name" value="TPR-like_helical_dom_sf"/>
</dbReference>
<dbReference type="PROSITE" id="PS50011">
    <property type="entry name" value="PROTEIN_KINASE_DOM"/>
    <property type="match status" value="1"/>
</dbReference>
<keyword evidence="2" id="KW-0547">Nucleotide-binding</keyword>
<feature type="DNA-binding region" description="OmpR/PhoB-type" evidence="6">
    <location>
        <begin position="20"/>
        <end position="116"/>
    </location>
</feature>
<keyword evidence="8" id="KW-1133">Transmembrane helix</keyword>
<keyword evidence="12" id="KW-1185">Reference proteome</keyword>
<keyword evidence="7" id="KW-0175">Coiled coil</keyword>
<accession>A0ABS1X0K1</accession>
<dbReference type="PROSITE" id="PS51755">
    <property type="entry name" value="OMPR_PHOB"/>
    <property type="match status" value="1"/>
</dbReference>
<keyword evidence="8" id="KW-0472">Membrane</keyword>
<protein>
    <submittedName>
        <fullName evidence="11">Winged helix-turn-helix domain-containing protein</fullName>
    </submittedName>
</protein>
<evidence type="ECO:0000313" key="12">
    <source>
        <dbReference type="Proteomes" id="UP000661077"/>
    </source>
</evidence>
<dbReference type="InterPro" id="IPR011009">
    <property type="entry name" value="Kinase-like_dom_sf"/>
</dbReference>
<dbReference type="PANTHER" id="PTHR43289:SF6">
    <property type="entry name" value="SERINE_THREONINE-PROTEIN KINASE NEKL-3"/>
    <property type="match status" value="1"/>
</dbReference>
<dbReference type="CDD" id="cd00383">
    <property type="entry name" value="trans_reg_C"/>
    <property type="match status" value="1"/>
</dbReference>
<evidence type="ECO:0000256" key="6">
    <source>
        <dbReference type="PROSITE-ProRule" id="PRU01091"/>
    </source>
</evidence>
<dbReference type="InterPro" id="IPR008271">
    <property type="entry name" value="Ser/Thr_kinase_AS"/>
</dbReference>
<evidence type="ECO:0000256" key="5">
    <source>
        <dbReference type="ARBA" id="ARBA00023125"/>
    </source>
</evidence>
<dbReference type="InterPro" id="IPR016032">
    <property type="entry name" value="Sig_transdc_resp-reg_C-effctor"/>
</dbReference>